<evidence type="ECO:0000313" key="1">
    <source>
        <dbReference type="EMBL" id="KAK3079769.1"/>
    </source>
</evidence>
<organism evidence="1 2">
    <name type="scientific">Coniosporium uncinatum</name>
    <dbReference type="NCBI Taxonomy" id="93489"/>
    <lineage>
        <taxon>Eukaryota</taxon>
        <taxon>Fungi</taxon>
        <taxon>Dikarya</taxon>
        <taxon>Ascomycota</taxon>
        <taxon>Pezizomycotina</taxon>
        <taxon>Dothideomycetes</taxon>
        <taxon>Dothideomycetes incertae sedis</taxon>
        <taxon>Coniosporium</taxon>
    </lineage>
</organism>
<dbReference type="EMBL" id="JAWDJW010000932">
    <property type="protein sequence ID" value="KAK3079769.1"/>
    <property type="molecule type" value="Genomic_DNA"/>
</dbReference>
<accession>A0ACC3DSU1</accession>
<dbReference type="Proteomes" id="UP001186974">
    <property type="component" value="Unassembled WGS sequence"/>
</dbReference>
<evidence type="ECO:0000313" key="2">
    <source>
        <dbReference type="Proteomes" id="UP001186974"/>
    </source>
</evidence>
<reference evidence="1" key="1">
    <citation type="submission" date="2024-09" db="EMBL/GenBank/DDBJ databases">
        <title>Black Yeasts Isolated from many extreme environments.</title>
        <authorList>
            <person name="Coleine C."/>
            <person name="Stajich J.E."/>
            <person name="Selbmann L."/>
        </authorList>
    </citation>
    <scope>NUCLEOTIDE SEQUENCE</scope>
    <source>
        <strain evidence="1">CCFEE 5737</strain>
    </source>
</reference>
<protein>
    <submittedName>
        <fullName evidence="1">Uncharacterized protein</fullName>
    </submittedName>
</protein>
<name>A0ACC3DSU1_9PEZI</name>
<proteinExistence type="predicted"/>
<comment type="caution">
    <text evidence="1">The sequence shown here is derived from an EMBL/GenBank/DDBJ whole genome shotgun (WGS) entry which is preliminary data.</text>
</comment>
<keyword evidence="2" id="KW-1185">Reference proteome</keyword>
<sequence>MSQVKAARWTNTNRKITITSSTDASPSIEQSQVLIAPTWAGICGTDISEYQQGPRISKPSVVIGREFSAVVREVHPSVNTLKLGSRIVSNPIVGCGACHMCAADRPNLSLRQSIVGYDIEGGMISSLVVCAKRCYEIADSLPLDIAALVEPLSVAWHGVEQSGWKKGQAACVIGTGPIGVTTVACLKARGVDRIAVVGRPKERNETVKRLGVESVIESSTEDVSSKVKELFDG</sequence>
<gene>
    <name evidence="1" type="ORF">LTS18_003947</name>
</gene>